<protein>
    <submittedName>
        <fullName evidence="5">WD40 domain containing protein</fullName>
    </submittedName>
</protein>
<dbReference type="Gene3D" id="2.130.10.10">
    <property type="entry name" value="YVTN repeat-like/Quinoprotein amine dehydrogenase"/>
    <property type="match status" value="1"/>
</dbReference>
<dbReference type="SUPFAM" id="SSF50978">
    <property type="entry name" value="WD40 repeat-like"/>
    <property type="match status" value="1"/>
</dbReference>
<dbReference type="PROSITE" id="PS50082">
    <property type="entry name" value="WD_REPEATS_2"/>
    <property type="match status" value="2"/>
</dbReference>
<gene>
    <name evidence="5" type="ORF">BDFB_014672</name>
</gene>
<dbReference type="InterPro" id="IPR019775">
    <property type="entry name" value="WD40_repeat_CS"/>
</dbReference>
<evidence type="ECO:0000313" key="6">
    <source>
        <dbReference type="Proteomes" id="UP000292052"/>
    </source>
</evidence>
<dbReference type="GO" id="GO:0000974">
    <property type="term" value="C:Prp19 complex"/>
    <property type="evidence" value="ECO:0007669"/>
    <property type="project" value="TreeGrafter"/>
</dbReference>
<evidence type="ECO:0000256" key="1">
    <source>
        <dbReference type="ARBA" id="ARBA00022574"/>
    </source>
</evidence>
<dbReference type="PROSITE" id="PS50294">
    <property type="entry name" value="WD_REPEATS_REGION"/>
    <property type="match status" value="1"/>
</dbReference>
<sequence>MRTKANAHTLTGHTHTVASVIAQVSEPQVITGSHDTIIRLWDLAAIRSICSLTNHKKSVRDVIFHPTLNMFASGSPDTIKQWKCPESKFIQNLSGHNAIVICLAVNPGGVLVSGGDNGIHHFWDWRTGYNFQRL</sequence>
<dbReference type="InterPro" id="IPR001680">
    <property type="entry name" value="WD40_rpt"/>
</dbReference>
<organism evidence="5 6">
    <name type="scientific">Asbolus verrucosus</name>
    <name type="common">Desert ironclad beetle</name>
    <dbReference type="NCBI Taxonomy" id="1661398"/>
    <lineage>
        <taxon>Eukaryota</taxon>
        <taxon>Metazoa</taxon>
        <taxon>Ecdysozoa</taxon>
        <taxon>Arthropoda</taxon>
        <taxon>Hexapoda</taxon>
        <taxon>Insecta</taxon>
        <taxon>Pterygota</taxon>
        <taxon>Neoptera</taxon>
        <taxon>Endopterygota</taxon>
        <taxon>Coleoptera</taxon>
        <taxon>Polyphaga</taxon>
        <taxon>Cucujiformia</taxon>
        <taxon>Tenebrionidae</taxon>
        <taxon>Pimeliinae</taxon>
        <taxon>Asbolus</taxon>
    </lineage>
</organism>
<feature type="repeat" description="WD" evidence="4">
    <location>
        <begin position="93"/>
        <end position="133"/>
    </location>
</feature>
<dbReference type="AlphaFoldDB" id="A0A482WA72"/>
<dbReference type="InterPro" id="IPR045241">
    <property type="entry name" value="Prp46/PLRG1-like"/>
</dbReference>
<dbReference type="STRING" id="1661398.A0A482WA72"/>
<dbReference type="PANTHER" id="PTHR19923:SF0">
    <property type="entry name" value="PLEIOTROPIC REGULATOR 1"/>
    <property type="match status" value="1"/>
</dbReference>
<evidence type="ECO:0000256" key="2">
    <source>
        <dbReference type="ARBA" id="ARBA00022737"/>
    </source>
</evidence>
<proteinExistence type="inferred from homology"/>
<name>A0A482WA72_ASBVE</name>
<dbReference type="PROSITE" id="PS00678">
    <property type="entry name" value="WD_REPEATS_1"/>
    <property type="match status" value="1"/>
</dbReference>
<evidence type="ECO:0000256" key="3">
    <source>
        <dbReference type="ARBA" id="ARBA00025726"/>
    </source>
</evidence>
<comment type="caution">
    <text evidence="5">The sequence shown here is derived from an EMBL/GenBank/DDBJ whole genome shotgun (WGS) entry which is preliminary data.</text>
</comment>
<keyword evidence="6" id="KW-1185">Reference proteome</keyword>
<keyword evidence="1 4" id="KW-0853">WD repeat</keyword>
<reference evidence="5 6" key="1">
    <citation type="submission" date="2017-03" db="EMBL/GenBank/DDBJ databases">
        <title>Genome of the blue death feigning beetle - Asbolus verrucosus.</title>
        <authorList>
            <person name="Rider S.D."/>
        </authorList>
    </citation>
    <scope>NUCLEOTIDE SEQUENCE [LARGE SCALE GENOMIC DNA]</scope>
    <source>
        <strain evidence="5">Butters</strain>
        <tissue evidence="5">Head and leg muscle</tissue>
    </source>
</reference>
<comment type="similarity">
    <text evidence="3">Belongs to the WD repeat PRL1/PRL2 family.</text>
</comment>
<dbReference type="Proteomes" id="UP000292052">
    <property type="component" value="Unassembled WGS sequence"/>
</dbReference>
<evidence type="ECO:0000313" key="5">
    <source>
        <dbReference type="EMBL" id="RZC42066.1"/>
    </source>
</evidence>
<dbReference type="EMBL" id="QDEB01011166">
    <property type="protein sequence ID" value="RZC42066.1"/>
    <property type="molecule type" value="Genomic_DNA"/>
</dbReference>
<dbReference type="GO" id="GO:0071013">
    <property type="term" value="C:catalytic step 2 spliceosome"/>
    <property type="evidence" value="ECO:0007669"/>
    <property type="project" value="TreeGrafter"/>
</dbReference>
<dbReference type="SMART" id="SM00320">
    <property type="entry name" value="WD40"/>
    <property type="match status" value="3"/>
</dbReference>
<keyword evidence="2" id="KW-0677">Repeat</keyword>
<dbReference type="InterPro" id="IPR015943">
    <property type="entry name" value="WD40/YVTN_repeat-like_dom_sf"/>
</dbReference>
<dbReference type="OrthoDB" id="10256122at2759"/>
<dbReference type="GO" id="GO:0000398">
    <property type="term" value="P:mRNA splicing, via spliceosome"/>
    <property type="evidence" value="ECO:0007669"/>
    <property type="project" value="InterPro"/>
</dbReference>
<accession>A0A482WA72</accession>
<dbReference type="InterPro" id="IPR036322">
    <property type="entry name" value="WD40_repeat_dom_sf"/>
</dbReference>
<dbReference type="Pfam" id="PF00400">
    <property type="entry name" value="WD40"/>
    <property type="match status" value="3"/>
</dbReference>
<dbReference type="GO" id="GO:0071011">
    <property type="term" value="C:precatalytic spliceosome"/>
    <property type="evidence" value="ECO:0007669"/>
    <property type="project" value="TreeGrafter"/>
</dbReference>
<dbReference type="PANTHER" id="PTHR19923">
    <property type="entry name" value="WD40 REPEAT PROTEINPRL1/PRL2-RELATED"/>
    <property type="match status" value="1"/>
</dbReference>
<feature type="non-terminal residue" evidence="5">
    <location>
        <position position="134"/>
    </location>
</feature>
<feature type="repeat" description="WD" evidence="4">
    <location>
        <begin position="10"/>
        <end position="51"/>
    </location>
</feature>
<evidence type="ECO:0000256" key="4">
    <source>
        <dbReference type="PROSITE-ProRule" id="PRU00221"/>
    </source>
</evidence>